<feature type="region of interest" description="Disordered" evidence="1">
    <location>
        <begin position="203"/>
        <end position="318"/>
    </location>
</feature>
<dbReference type="Gramene" id="GBG75048">
    <property type="protein sequence ID" value="GBG75048"/>
    <property type="gene ID" value="CBR_g19561"/>
</dbReference>
<evidence type="ECO:0000313" key="3">
    <source>
        <dbReference type="Proteomes" id="UP000265515"/>
    </source>
</evidence>
<reference evidence="2 3" key="1">
    <citation type="journal article" date="2018" name="Cell">
        <title>The Chara Genome: Secondary Complexity and Implications for Plant Terrestrialization.</title>
        <authorList>
            <person name="Nishiyama T."/>
            <person name="Sakayama H."/>
            <person name="Vries J.D."/>
            <person name="Buschmann H."/>
            <person name="Saint-Marcoux D."/>
            <person name="Ullrich K.K."/>
            <person name="Haas F.B."/>
            <person name="Vanderstraeten L."/>
            <person name="Becker D."/>
            <person name="Lang D."/>
            <person name="Vosolsobe S."/>
            <person name="Rombauts S."/>
            <person name="Wilhelmsson P.K.I."/>
            <person name="Janitza P."/>
            <person name="Kern R."/>
            <person name="Heyl A."/>
            <person name="Rumpler F."/>
            <person name="Villalobos L.I.A.C."/>
            <person name="Clay J.M."/>
            <person name="Skokan R."/>
            <person name="Toyoda A."/>
            <person name="Suzuki Y."/>
            <person name="Kagoshima H."/>
            <person name="Schijlen E."/>
            <person name="Tajeshwar N."/>
            <person name="Catarino B."/>
            <person name="Hetherington A.J."/>
            <person name="Saltykova A."/>
            <person name="Bonnot C."/>
            <person name="Breuninger H."/>
            <person name="Symeonidi A."/>
            <person name="Radhakrishnan G.V."/>
            <person name="Van Nieuwerburgh F."/>
            <person name="Deforce D."/>
            <person name="Chang C."/>
            <person name="Karol K.G."/>
            <person name="Hedrich R."/>
            <person name="Ulvskov P."/>
            <person name="Glockner G."/>
            <person name="Delwiche C.F."/>
            <person name="Petrasek J."/>
            <person name="Van de Peer Y."/>
            <person name="Friml J."/>
            <person name="Beilby M."/>
            <person name="Dolan L."/>
            <person name="Kohara Y."/>
            <person name="Sugano S."/>
            <person name="Fujiyama A."/>
            <person name="Delaux P.-M."/>
            <person name="Quint M."/>
            <person name="TheiBen G."/>
            <person name="Hagemann M."/>
            <person name="Harholt J."/>
            <person name="Dunand C."/>
            <person name="Zachgo S."/>
            <person name="Langdale J."/>
            <person name="Maumus F."/>
            <person name="Straeten D.V.D."/>
            <person name="Gould S.B."/>
            <person name="Rensing S.A."/>
        </authorList>
    </citation>
    <scope>NUCLEOTIDE SEQUENCE [LARGE SCALE GENOMIC DNA]</scope>
    <source>
        <strain evidence="2 3">S276</strain>
    </source>
</reference>
<protein>
    <submittedName>
        <fullName evidence="2">Uncharacterized protein</fullName>
    </submittedName>
</protein>
<feature type="region of interest" description="Disordered" evidence="1">
    <location>
        <begin position="25"/>
        <end position="159"/>
    </location>
</feature>
<dbReference type="AlphaFoldDB" id="A0A388KYF4"/>
<accession>A0A388KYF4</accession>
<sequence length="318" mass="35758">METGLATLDTMECTKCRQYFHTEDCRRGRRRQSRAPSNENQGRRSEDVNKHRKDPGKRNRDGGTKGLWNQDSQHKERSRQQVMHLQSGIVQGRRSASRQQTLEGPRQEEPRRRYQGHLEPRLSAQGMQPAASHASIRSGRSRSYRPRIRPQMGPLGIIPQGVGGELSTGQGGMHPQDFEAARNYYYWAAMAIVNRSFVNPTGSLPQQVQAPRGQPGPQGGGAHLFGQQGGGVQEVRQGHRQEARQEERRRVTATPTSSRPIRQGYGRWFTNSRTGPDQGQKNTSSRSRGLSAGKQRRLSFSGQDLQPEQSRLSRSDSD</sequence>
<organism evidence="2 3">
    <name type="scientific">Chara braunii</name>
    <name type="common">Braun's stonewort</name>
    <dbReference type="NCBI Taxonomy" id="69332"/>
    <lineage>
        <taxon>Eukaryota</taxon>
        <taxon>Viridiplantae</taxon>
        <taxon>Streptophyta</taxon>
        <taxon>Charophyceae</taxon>
        <taxon>Charales</taxon>
        <taxon>Characeae</taxon>
        <taxon>Chara</taxon>
    </lineage>
</organism>
<feature type="compositionally biased region" description="Low complexity" evidence="1">
    <location>
        <begin position="205"/>
        <end position="215"/>
    </location>
</feature>
<gene>
    <name evidence="2" type="ORF">CBR_g19561</name>
</gene>
<name>A0A388KYF4_CHABU</name>
<evidence type="ECO:0000313" key="2">
    <source>
        <dbReference type="EMBL" id="GBG75048.1"/>
    </source>
</evidence>
<keyword evidence="3" id="KW-1185">Reference proteome</keyword>
<dbReference type="Proteomes" id="UP000265515">
    <property type="component" value="Unassembled WGS sequence"/>
</dbReference>
<comment type="caution">
    <text evidence="2">The sequence shown here is derived from an EMBL/GenBank/DDBJ whole genome shotgun (WGS) entry which is preliminary data.</text>
</comment>
<feature type="compositionally biased region" description="Basic and acidic residues" evidence="1">
    <location>
        <begin position="105"/>
        <end position="120"/>
    </location>
</feature>
<feature type="compositionally biased region" description="Gly residues" evidence="1">
    <location>
        <begin position="216"/>
        <end position="232"/>
    </location>
</feature>
<dbReference type="EMBL" id="BFEA01000216">
    <property type="protein sequence ID" value="GBG75048.1"/>
    <property type="molecule type" value="Genomic_DNA"/>
</dbReference>
<feature type="compositionally biased region" description="Basic and acidic residues" evidence="1">
    <location>
        <begin position="236"/>
        <end position="250"/>
    </location>
</feature>
<feature type="compositionally biased region" description="Basic residues" evidence="1">
    <location>
        <begin position="139"/>
        <end position="148"/>
    </location>
</feature>
<feature type="compositionally biased region" description="Polar residues" evidence="1">
    <location>
        <begin position="269"/>
        <end position="288"/>
    </location>
</feature>
<feature type="compositionally biased region" description="Polar residues" evidence="1">
    <location>
        <begin position="298"/>
        <end position="310"/>
    </location>
</feature>
<proteinExistence type="predicted"/>
<evidence type="ECO:0000256" key="1">
    <source>
        <dbReference type="SAM" id="MobiDB-lite"/>
    </source>
</evidence>